<dbReference type="EC" id="3.5.2.6" evidence="3"/>
<evidence type="ECO:0000256" key="5">
    <source>
        <dbReference type="ARBA" id="ARBA00022801"/>
    </source>
</evidence>
<evidence type="ECO:0000256" key="3">
    <source>
        <dbReference type="ARBA" id="ARBA00012865"/>
    </source>
</evidence>
<keyword evidence="4 7" id="KW-0732">Signal</keyword>
<dbReference type="InterPro" id="IPR001460">
    <property type="entry name" value="PCN-bd_Tpept"/>
</dbReference>
<dbReference type="Gene3D" id="3.40.710.10">
    <property type="entry name" value="DD-peptidase/beta-lactamase superfamily"/>
    <property type="match status" value="1"/>
</dbReference>
<dbReference type="PANTHER" id="PTHR30627:SF6">
    <property type="entry name" value="BETA-LACTAMASE YBXI-RELATED"/>
    <property type="match status" value="1"/>
</dbReference>
<name>A0ABS7FE19_9NEIS</name>
<dbReference type="Proteomes" id="UP000711178">
    <property type="component" value="Unassembled WGS sequence"/>
</dbReference>
<dbReference type="RefSeq" id="WP_043578348.1">
    <property type="nucleotide sequence ID" value="NZ_CP142381.1"/>
</dbReference>
<evidence type="ECO:0000313" key="10">
    <source>
        <dbReference type="Proteomes" id="UP000711178"/>
    </source>
</evidence>
<dbReference type="PANTHER" id="PTHR30627">
    <property type="entry name" value="PEPTIDOGLYCAN D,D-TRANSPEPTIDASE"/>
    <property type="match status" value="1"/>
</dbReference>
<keyword evidence="10" id="KW-1185">Reference proteome</keyword>
<dbReference type="SUPFAM" id="SSF56601">
    <property type="entry name" value="beta-lactamase/transpeptidase-like"/>
    <property type="match status" value="1"/>
</dbReference>
<dbReference type="EMBL" id="JAHDTB010000009">
    <property type="protein sequence ID" value="MBW8288317.1"/>
    <property type="molecule type" value="Genomic_DNA"/>
</dbReference>
<evidence type="ECO:0000256" key="7">
    <source>
        <dbReference type="SAM" id="SignalP"/>
    </source>
</evidence>
<comment type="caution">
    <text evidence="9">The sequence shown here is derived from an EMBL/GenBank/DDBJ whole genome shotgun (WGS) entry which is preliminary data.</text>
</comment>
<dbReference type="NCBIfam" id="NF000270">
    <property type="entry name" value="bla_class_D_alt"/>
    <property type="match status" value="1"/>
</dbReference>
<organism evidence="9 10">
    <name type="scientific">Chromobacterium subtsugae</name>
    <dbReference type="NCBI Taxonomy" id="251747"/>
    <lineage>
        <taxon>Bacteria</taxon>
        <taxon>Pseudomonadati</taxon>
        <taxon>Pseudomonadota</taxon>
        <taxon>Betaproteobacteria</taxon>
        <taxon>Neisseriales</taxon>
        <taxon>Chromobacteriaceae</taxon>
        <taxon>Chromobacterium</taxon>
    </lineage>
</organism>
<proteinExistence type="inferred from homology"/>
<evidence type="ECO:0000256" key="4">
    <source>
        <dbReference type="ARBA" id="ARBA00022729"/>
    </source>
</evidence>
<dbReference type="InterPro" id="IPR012338">
    <property type="entry name" value="Beta-lactam/transpept-like"/>
</dbReference>
<sequence>MKHPIALAAGWLAAVCALAPAQAKTICTAVADGHSGAILLQQGDCRDRVSPASTFKIPLAVMGYDAGFLKSEHAPALPYRQGYVDWGGEAWRQDTDPTRWLKYSVVWYSQQITHRLGAEALGRYAGAFGYGNADFSGDPGKNNGLERAWIGSSLKVSPLEQVAFLDNLLHHRLPASPEAQRLARSIVEQTALPGGWNVRGKTGMAYPWLRNGKQDLAHPYGWFVGWAEQGERRLIFARLIQDDGKLPGTPGVRSREAFLKELPALADGLADGKRR</sequence>
<dbReference type="GeneID" id="89684046"/>
<protein>
    <recommendedName>
        <fullName evidence="3">beta-lactamase</fullName>
        <ecNumber evidence="3">3.5.2.6</ecNumber>
    </recommendedName>
</protein>
<accession>A0ABS7FE19</accession>
<keyword evidence="5" id="KW-0378">Hydrolase</keyword>
<keyword evidence="6" id="KW-0046">Antibiotic resistance</keyword>
<dbReference type="Pfam" id="PF00905">
    <property type="entry name" value="Transpeptidase"/>
    <property type="match status" value="1"/>
</dbReference>
<feature type="signal peptide" evidence="7">
    <location>
        <begin position="1"/>
        <end position="23"/>
    </location>
</feature>
<comment type="catalytic activity">
    <reaction evidence="1">
        <text>a beta-lactam + H2O = a substituted beta-amino acid</text>
        <dbReference type="Rhea" id="RHEA:20401"/>
        <dbReference type="ChEBI" id="CHEBI:15377"/>
        <dbReference type="ChEBI" id="CHEBI:35627"/>
        <dbReference type="ChEBI" id="CHEBI:140347"/>
        <dbReference type="EC" id="3.5.2.6"/>
    </reaction>
</comment>
<reference evidence="9 10" key="1">
    <citation type="submission" date="2021-05" db="EMBL/GenBank/DDBJ databases">
        <title>Draft Whole Genome Sequencing Of Biosensor Chromobacterium violaceum Strain CV026 Reveals A Regulatory RNA In Chromobacterium violaceum Phenotype Regulatory Network.</title>
        <authorList>
            <person name="Hong K.W."/>
            <person name="Chan K.G."/>
            <person name="Chang C.-Y."/>
        </authorList>
    </citation>
    <scope>NUCLEOTIDE SEQUENCE [LARGE SCALE GENOMIC DNA]</scope>
    <source>
        <strain evidence="9 10">ATCC 31532</strain>
    </source>
</reference>
<evidence type="ECO:0000256" key="6">
    <source>
        <dbReference type="ARBA" id="ARBA00023251"/>
    </source>
</evidence>
<dbReference type="InterPro" id="IPR050515">
    <property type="entry name" value="Beta-lactam/transpept"/>
</dbReference>
<evidence type="ECO:0000313" key="9">
    <source>
        <dbReference type="EMBL" id="MBW8288317.1"/>
    </source>
</evidence>
<feature type="chain" id="PRO_5046309908" description="beta-lactamase" evidence="7">
    <location>
        <begin position="24"/>
        <end position="275"/>
    </location>
</feature>
<evidence type="ECO:0000259" key="8">
    <source>
        <dbReference type="Pfam" id="PF00905"/>
    </source>
</evidence>
<comment type="similarity">
    <text evidence="2">Belongs to the class-D beta-lactamase family.</text>
</comment>
<evidence type="ECO:0000256" key="1">
    <source>
        <dbReference type="ARBA" id="ARBA00001526"/>
    </source>
</evidence>
<gene>
    <name evidence="9" type="primary">blaOXA</name>
    <name evidence="9" type="ORF">KIF53_11835</name>
</gene>
<feature type="domain" description="Penicillin-binding protein transpeptidase" evidence="8">
    <location>
        <begin position="36"/>
        <end position="253"/>
    </location>
</feature>
<evidence type="ECO:0000256" key="2">
    <source>
        <dbReference type="ARBA" id="ARBA00007898"/>
    </source>
</evidence>